<comment type="catalytic activity">
    <reaction evidence="20">
        <text>[GlcNAc-(1-&gt;4)-Mur2Ac(oyl-L-Ala-gamma-D-Glu-L-Lys-D-Ala-D-Ala)](n)-di-trans,octa-cis-undecaprenyl diphosphate + beta-D-GlcNAc-(1-&gt;4)-Mur2Ac(oyl-L-Ala-gamma-D-Glu-L-Lys-D-Ala-D-Ala)-di-trans,octa-cis-undecaprenyl diphosphate = [GlcNAc-(1-&gt;4)-Mur2Ac(oyl-L-Ala-gamma-D-Glu-L-Lys-D-Ala-D-Ala)](n+1)-di-trans,octa-cis-undecaprenyl diphosphate + di-trans,octa-cis-undecaprenyl diphosphate + H(+)</text>
        <dbReference type="Rhea" id="RHEA:23708"/>
        <dbReference type="Rhea" id="RHEA-COMP:9602"/>
        <dbReference type="Rhea" id="RHEA-COMP:9603"/>
        <dbReference type="ChEBI" id="CHEBI:15378"/>
        <dbReference type="ChEBI" id="CHEBI:58405"/>
        <dbReference type="ChEBI" id="CHEBI:60033"/>
        <dbReference type="ChEBI" id="CHEBI:78435"/>
        <dbReference type="EC" id="2.4.99.28"/>
    </reaction>
</comment>
<keyword evidence="11 22" id="KW-0472">Membrane</keyword>
<dbReference type="InterPro" id="IPR001182">
    <property type="entry name" value="FtsW/RodA"/>
</dbReference>
<evidence type="ECO:0000313" key="23">
    <source>
        <dbReference type="EMBL" id="PFH02522.1"/>
    </source>
</evidence>
<evidence type="ECO:0000256" key="8">
    <source>
        <dbReference type="ARBA" id="ARBA00022960"/>
    </source>
</evidence>
<dbReference type="GO" id="GO:0008955">
    <property type="term" value="F:peptidoglycan glycosyltransferase activity"/>
    <property type="evidence" value="ECO:0007669"/>
    <property type="project" value="UniProtKB-EC"/>
</dbReference>
<reference evidence="23 24" key="1">
    <citation type="submission" date="2017-09" db="EMBL/GenBank/DDBJ databases">
        <title>Evaluation of Pacific Biosciences Sequencing Technology to Finishing C. thermocellum Genome Sequences.</title>
        <authorList>
            <person name="Brown S."/>
        </authorList>
    </citation>
    <scope>NUCLEOTIDE SEQUENCE [LARGE SCALE GENOMIC DNA]</scope>
    <source>
        <strain evidence="23 24">AD2</strain>
    </source>
</reference>
<feature type="transmembrane region" description="Helical" evidence="22">
    <location>
        <begin position="278"/>
        <end position="304"/>
    </location>
</feature>
<protein>
    <recommendedName>
        <fullName evidence="17">Probable peptidoglycan glycosyltransferase FtsW</fullName>
        <ecNumber evidence="19">2.4.99.28</ecNumber>
    </recommendedName>
    <alternativeName>
        <fullName evidence="18">Cell division protein FtsW</fullName>
    </alternativeName>
    <alternativeName>
        <fullName evidence="15">Cell wall polymerase</fullName>
    </alternativeName>
    <alternativeName>
        <fullName evidence="14">Peptidoglycan polymerase</fullName>
    </alternativeName>
</protein>
<evidence type="ECO:0000256" key="21">
    <source>
        <dbReference type="ARBA" id="ARBA00049966"/>
    </source>
</evidence>
<dbReference type="GO" id="GO:0009252">
    <property type="term" value="P:peptidoglycan biosynthetic process"/>
    <property type="evidence" value="ECO:0007669"/>
    <property type="project" value="UniProtKB-KW"/>
</dbReference>
<comment type="function">
    <text evidence="21">Peptidoglycan polymerase that is essential for cell division.</text>
</comment>
<dbReference type="GO" id="GO:0015648">
    <property type="term" value="F:lipid-linked peptidoglycan transporter activity"/>
    <property type="evidence" value="ECO:0007669"/>
    <property type="project" value="TreeGrafter"/>
</dbReference>
<dbReference type="GO" id="GO:0005886">
    <property type="term" value="C:plasma membrane"/>
    <property type="evidence" value="ECO:0007669"/>
    <property type="project" value="UniProtKB-SubCell"/>
</dbReference>
<evidence type="ECO:0000256" key="12">
    <source>
        <dbReference type="ARBA" id="ARBA00023306"/>
    </source>
</evidence>
<dbReference type="InterPro" id="IPR013437">
    <property type="entry name" value="FtsW"/>
</dbReference>
<evidence type="ECO:0000256" key="11">
    <source>
        <dbReference type="ARBA" id="ARBA00023136"/>
    </source>
</evidence>
<feature type="transmembrane region" description="Helical" evidence="22">
    <location>
        <begin position="63"/>
        <end position="81"/>
    </location>
</feature>
<dbReference type="GeneID" id="35805236"/>
<feature type="transmembrane region" description="Helical" evidence="22">
    <location>
        <begin position="316"/>
        <end position="341"/>
    </location>
</feature>
<keyword evidence="5" id="KW-0328">Glycosyltransferase</keyword>
<evidence type="ECO:0000256" key="6">
    <source>
        <dbReference type="ARBA" id="ARBA00022679"/>
    </source>
</evidence>
<evidence type="ECO:0000256" key="19">
    <source>
        <dbReference type="ARBA" id="ARBA00044770"/>
    </source>
</evidence>
<keyword evidence="4 23" id="KW-0132">Cell division</keyword>
<feature type="transmembrane region" description="Helical" evidence="22">
    <location>
        <begin position="177"/>
        <end position="195"/>
    </location>
</feature>
<accession>A0AB36TF45</accession>
<evidence type="ECO:0000256" key="18">
    <source>
        <dbReference type="ARBA" id="ARBA00041418"/>
    </source>
</evidence>
<evidence type="ECO:0000313" key="24">
    <source>
        <dbReference type="Proteomes" id="UP000223596"/>
    </source>
</evidence>
<evidence type="ECO:0000256" key="15">
    <source>
        <dbReference type="ARBA" id="ARBA00033270"/>
    </source>
</evidence>
<keyword evidence="10 22" id="KW-1133">Transmembrane helix</keyword>
<keyword evidence="13" id="KW-0961">Cell wall biogenesis/degradation</keyword>
<evidence type="ECO:0000256" key="14">
    <source>
        <dbReference type="ARBA" id="ARBA00032370"/>
    </source>
</evidence>
<dbReference type="NCBIfam" id="TIGR02614">
    <property type="entry name" value="ftsW"/>
    <property type="match status" value="1"/>
</dbReference>
<evidence type="ECO:0000256" key="9">
    <source>
        <dbReference type="ARBA" id="ARBA00022984"/>
    </source>
</evidence>
<feature type="transmembrane region" description="Helical" evidence="22">
    <location>
        <begin position="202"/>
        <end position="218"/>
    </location>
</feature>
<keyword evidence="8" id="KW-0133">Cell shape</keyword>
<feature type="transmembrane region" description="Helical" evidence="22">
    <location>
        <begin position="21"/>
        <end position="43"/>
    </location>
</feature>
<comment type="pathway">
    <text evidence="2">Cell wall biogenesis; peptidoglycan biosynthesis.</text>
</comment>
<dbReference type="GO" id="GO:0071555">
    <property type="term" value="P:cell wall organization"/>
    <property type="evidence" value="ECO:0007669"/>
    <property type="project" value="UniProtKB-KW"/>
</dbReference>
<feature type="transmembrane region" description="Helical" evidence="22">
    <location>
        <begin position="126"/>
        <end position="144"/>
    </location>
</feature>
<dbReference type="PANTHER" id="PTHR30474">
    <property type="entry name" value="CELL CYCLE PROTEIN"/>
    <property type="match status" value="1"/>
</dbReference>
<comment type="caution">
    <text evidence="23">The sequence shown here is derived from an EMBL/GenBank/DDBJ whole genome shotgun (WGS) entry which is preliminary data.</text>
</comment>
<dbReference type="PANTHER" id="PTHR30474:SF2">
    <property type="entry name" value="PEPTIDOGLYCAN GLYCOSYLTRANSFERASE FTSW-RELATED"/>
    <property type="match status" value="1"/>
</dbReference>
<name>A0AB36TF45_ACETH</name>
<evidence type="ECO:0000256" key="16">
    <source>
        <dbReference type="ARBA" id="ARBA00038053"/>
    </source>
</evidence>
<keyword evidence="12" id="KW-0131">Cell cycle</keyword>
<organism evidence="23 24">
    <name type="scientific">Acetivibrio thermocellus AD2</name>
    <dbReference type="NCBI Taxonomy" id="1138384"/>
    <lineage>
        <taxon>Bacteria</taxon>
        <taxon>Bacillati</taxon>
        <taxon>Bacillota</taxon>
        <taxon>Clostridia</taxon>
        <taxon>Eubacteriales</taxon>
        <taxon>Oscillospiraceae</taxon>
        <taxon>Acetivibrio</taxon>
    </lineage>
</organism>
<dbReference type="EMBL" id="PDBW01000001">
    <property type="protein sequence ID" value="PFH02522.1"/>
    <property type="molecule type" value="Genomic_DNA"/>
</dbReference>
<gene>
    <name evidence="23" type="ORF">M972_111300</name>
</gene>
<evidence type="ECO:0000256" key="3">
    <source>
        <dbReference type="ARBA" id="ARBA00022475"/>
    </source>
</evidence>
<feature type="transmembrane region" description="Helical" evidence="22">
    <location>
        <begin position="353"/>
        <end position="374"/>
    </location>
</feature>
<comment type="similarity">
    <text evidence="16">Belongs to the SEDS family. FtsW subfamily.</text>
</comment>
<dbReference type="AlphaFoldDB" id="A0AB36TF45"/>
<feature type="transmembrane region" description="Helical" evidence="22">
    <location>
        <begin position="88"/>
        <end position="106"/>
    </location>
</feature>
<evidence type="ECO:0000256" key="22">
    <source>
        <dbReference type="SAM" id="Phobius"/>
    </source>
</evidence>
<sequence>MKAAAIKSSTMKSAITTKKPFDFLIFLTVLIMLTIGSIMVFSSSAPHAYNYMKGDSYHFLKKQLLYVPVGLFAMFVTMNIDYRKLGKLSPIIMLVSLGMLSVVWIDGIGATRNNATRWFDLGFVDFQPSEFAKLAMILFLSYSLSKRQDSLKYFFRGLVPYLILIGIHALLLLLEPHMSATIIIGLVSCVILFCAGAKIKHFVLMGVPAVAAVSYLIFTSEYRMKRVLSFLNPWEDPKGAGWQVIQSLYAIGSGGLFGRGLGNSLQKFLYIPEPYNDFILAVLAEELGFIGVALVLLLFLIFIWRGVKVSMNAPDVFGSLVAIGITSLIAFQAIINVAVVTSSMPVTGMPLPFFSYGGTSLIFLMAGVGILLNISKYANYERI</sequence>
<evidence type="ECO:0000256" key="4">
    <source>
        <dbReference type="ARBA" id="ARBA00022618"/>
    </source>
</evidence>
<dbReference type="GO" id="GO:0008360">
    <property type="term" value="P:regulation of cell shape"/>
    <property type="evidence" value="ECO:0007669"/>
    <property type="project" value="UniProtKB-KW"/>
</dbReference>
<feature type="transmembrane region" description="Helical" evidence="22">
    <location>
        <begin position="153"/>
        <end position="171"/>
    </location>
</feature>
<dbReference type="GO" id="GO:0051301">
    <property type="term" value="P:cell division"/>
    <property type="evidence" value="ECO:0007669"/>
    <property type="project" value="UniProtKB-KW"/>
</dbReference>
<evidence type="ECO:0000256" key="10">
    <source>
        <dbReference type="ARBA" id="ARBA00022989"/>
    </source>
</evidence>
<comment type="subcellular location">
    <subcellularLocation>
        <location evidence="1">Cell membrane</location>
        <topology evidence="1">Multi-pass membrane protein</topology>
    </subcellularLocation>
</comment>
<dbReference type="EC" id="2.4.99.28" evidence="19"/>
<dbReference type="NCBIfam" id="TIGR02615">
    <property type="entry name" value="spoVE"/>
    <property type="match status" value="1"/>
</dbReference>
<evidence type="ECO:0000256" key="5">
    <source>
        <dbReference type="ARBA" id="ARBA00022676"/>
    </source>
</evidence>
<evidence type="ECO:0000256" key="13">
    <source>
        <dbReference type="ARBA" id="ARBA00023316"/>
    </source>
</evidence>
<keyword evidence="7 22" id="KW-0812">Transmembrane</keyword>
<keyword evidence="3" id="KW-1003">Cell membrane</keyword>
<evidence type="ECO:0000256" key="7">
    <source>
        <dbReference type="ARBA" id="ARBA00022692"/>
    </source>
</evidence>
<keyword evidence="9" id="KW-0573">Peptidoglycan synthesis</keyword>
<dbReference type="Proteomes" id="UP000223596">
    <property type="component" value="Unassembled WGS sequence"/>
</dbReference>
<dbReference type="Pfam" id="PF01098">
    <property type="entry name" value="FTSW_RODA_SPOVE"/>
    <property type="match status" value="1"/>
</dbReference>
<proteinExistence type="inferred from homology"/>
<evidence type="ECO:0000256" key="17">
    <source>
        <dbReference type="ARBA" id="ARBA00041185"/>
    </source>
</evidence>
<evidence type="ECO:0000256" key="2">
    <source>
        <dbReference type="ARBA" id="ARBA00004752"/>
    </source>
</evidence>
<evidence type="ECO:0000256" key="1">
    <source>
        <dbReference type="ARBA" id="ARBA00004651"/>
    </source>
</evidence>
<dbReference type="RefSeq" id="WP_003515503.1">
    <property type="nucleotide sequence ID" value="NZ_CP013828.1"/>
</dbReference>
<dbReference type="InterPro" id="IPR013438">
    <property type="entry name" value="SpoVE"/>
</dbReference>
<dbReference type="GO" id="GO:0032153">
    <property type="term" value="C:cell division site"/>
    <property type="evidence" value="ECO:0007669"/>
    <property type="project" value="TreeGrafter"/>
</dbReference>
<keyword evidence="6" id="KW-0808">Transferase</keyword>
<evidence type="ECO:0000256" key="20">
    <source>
        <dbReference type="ARBA" id="ARBA00049902"/>
    </source>
</evidence>